<evidence type="ECO:0000256" key="1">
    <source>
        <dbReference type="ARBA" id="ARBA00001947"/>
    </source>
</evidence>
<dbReference type="AlphaFoldDB" id="B2A6A9"/>
<feature type="domain" description="Peptidase M50" evidence="13">
    <location>
        <begin position="29"/>
        <end position="98"/>
    </location>
</feature>
<evidence type="ECO:0000256" key="7">
    <source>
        <dbReference type="ARBA" id="ARBA00022801"/>
    </source>
</evidence>
<gene>
    <name evidence="14" type="ordered locus">Nther_0524</name>
</gene>
<dbReference type="PANTHER" id="PTHR39188:SF3">
    <property type="entry name" value="STAGE IV SPORULATION PROTEIN FB"/>
    <property type="match status" value="1"/>
</dbReference>
<feature type="transmembrane region" description="Helical" evidence="12">
    <location>
        <begin position="178"/>
        <end position="195"/>
    </location>
</feature>
<accession>B2A6A9</accession>
<sequence>MIALNFRVHWTLILFGIVYLFTGFLQEIGIFFVLVILHELSHTIVAISHGFKVEETVLYPFGGRAKIDGLIEEDPYRELHIALAGPLTNILLAILFLSLDQYSIFSEEIILFAVRANIILALFNLFPGLPLDGGRVLRASLSKRMSFREATHYACQGGKLVGILLVIFGIVVGIVWQYINITFFLAGLFVFIVALREEKEATYLYYRHLTRKKQLLTQEGVLPCEILIAFEATSLKEVTSLFRPKKYHILHVIDANWEKKAIIEEKDIIDAMFTRGPHIKISQIL</sequence>
<dbReference type="GO" id="GO:0046872">
    <property type="term" value="F:metal ion binding"/>
    <property type="evidence" value="ECO:0007669"/>
    <property type="project" value="UniProtKB-KW"/>
</dbReference>
<dbReference type="PANTHER" id="PTHR39188">
    <property type="entry name" value="MEMBRANE-ASSOCIATED ZINC METALLOPROTEASE M50B"/>
    <property type="match status" value="1"/>
</dbReference>
<dbReference type="InParanoid" id="B2A6A9"/>
<keyword evidence="5 12" id="KW-0812">Transmembrane</keyword>
<dbReference type="FunCoup" id="B2A6A9">
    <property type="interactions" value="18"/>
</dbReference>
<evidence type="ECO:0000256" key="9">
    <source>
        <dbReference type="ARBA" id="ARBA00022989"/>
    </source>
</evidence>
<feature type="transmembrane region" description="Helical" evidence="12">
    <location>
        <begin position="150"/>
        <end position="172"/>
    </location>
</feature>
<evidence type="ECO:0000256" key="6">
    <source>
        <dbReference type="ARBA" id="ARBA00022723"/>
    </source>
</evidence>
<evidence type="ECO:0000259" key="13">
    <source>
        <dbReference type="Pfam" id="PF02163"/>
    </source>
</evidence>
<comment type="subcellular location">
    <subcellularLocation>
        <location evidence="2">Membrane</location>
        <topology evidence="2">Multi-pass membrane protein</topology>
    </subcellularLocation>
</comment>
<dbReference type="GO" id="GO:0006508">
    <property type="term" value="P:proteolysis"/>
    <property type="evidence" value="ECO:0007669"/>
    <property type="project" value="UniProtKB-KW"/>
</dbReference>
<keyword evidence="11 12" id="KW-0472">Membrane</keyword>
<protein>
    <submittedName>
        <fullName evidence="14">Peptidase M50</fullName>
    </submittedName>
</protein>
<keyword evidence="7" id="KW-0378">Hydrolase</keyword>
<dbReference type="Proteomes" id="UP000001683">
    <property type="component" value="Chromosome"/>
</dbReference>
<proteinExistence type="inferred from homology"/>
<feature type="transmembrane region" description="Helical" evidence="12">
    <location>
        <begin position="12"/>
        <end position="37"/>
    </location>
</feature>
<dbReference type="EMBL" id="CP001034">
    <property type="protein sequence ID" value="ACB84120.1"/>
    <property type="molecule type" value="Genomic_DNA"/>
</dbReference>
<keyword evidence="4" id="KW-0645">Protease</keyword>
<keyword evidence="8" id="KW-0862">Zinc</keyword>
<evidence type="ECO:0000256" key="12">
    <source>
        <dbReference type="SAM" id="Phobius"/>
    </source>
</evidence>
<comment type="cofactor">
    <cofactor evidence="1">
        <name>Zn(2+)</name>
        <dbReference type="ChEBI" id="CHEBI:29105"/>
    </cofactor>
</comment>
<evidence type="ECO:0000256" key="10">
    <source>
        <dbReference type="ARBA" id="ARBA00023049"/>
    </source>
</evidence>
<evidence type="ECO:0000256" key="4">
    <source>
        <dbReference type="ARBA" id="ARBA00022670"/>
    </source>
</evidence>
<feature type="domain" description="Peptidase M50" evidence="13">
    <location>
        <begin position="107"/>
        <end position="160"/>
    </location>
</feature>
<dbReference type="Pfam" id="PF02163">
    <property type="entry name" value="Peptidase_M50"/>
    <property type="match status" value="2"/>
</dbReference>
<evidence type="ECO:0000256" key="3">
    <source>
        <dbReference type="ARBA" id="ARBA00007931"/>
    </source>
</evidence>
<feature type="transmembrane region" description="Helical" evidence="12">
    <location>
        <begin position="79"/>
        <end position="97"/>
    </location>
</feature>
<dbReference type="GO" id="GO:0008237">
    <property type="term" value="F:metallopeptidase activity"/>
    <property type="evidence" value="ECO:0007669"/>
    <property type="project" value="UniProtKB-KW"/>
</dbReference>
<dbReference type="STRING" id="457570.Nther_0524"/>
<dbReference type="GO" id="GO:0016020">
    <property type="term" value="C:membrane"/>
    <property type="evidence" value="ECO:0007669"/>
    <property type="project" value="UniProtKB-SubCell"/>
</dbReference>
<evidence type="ECO:0000256" key="8">
    <source>
        <dbReference type="ARBA" id="ARBA00022833"/>
    </source>
</evidence>
<keyword evidence="6" id="KW-0479">Metal-binding</keyword>
<dbReference type="CDD" id="cd06161">
    <property type="entry name" value="S2P-M50_SpoIVFB"/>
    <property type="match status" value="1"/>
</dbReference>
<dbReference type="eggNOG" id="COG1994">
    <property type="taxonomic scope" value="Bacteria"/>
</dbReference>
<dbReference type="InterPro" id="IPR008915">
    <property type="entry name" value="Peptidase_M50"/>
</dbReference>
<evidence type="ECO:0000313" key="14">
    <source>
        <dbReference type="EMBL" id="ACB84120.1"/>
    </source>
</evidence>
<name>B2A6A9_NATTJ</name>
<evidence type="ECO:0000256" key="5">
    <source>
        <dbReference type="ARBA" id="ARBA00022692"/>
    </source>
</evidence>
<evidence type="ECO:0000256" key="2">
    <source>
        <dbReference type="ARBA" id="ARBA00004141"/>
    </source>
</evidence>
<comment type="similarity">
    <text evidence="3">Belongs to the peptidase M50B family.</text>
</comment>
<organism evidence="14 15">
    <name type="scientific">Natranaerobius thermophilus (strain ATCC BAA-1301 / DSM 18059 / JW/NM-WN-LF)</name>
    <dbReference type="NCBI Taxonomy" id="457570"/>
    <lineage>
        <taxon>Bacteria</taxon>
        <taxon>Bacillati</taxon>
        <taxon>Bacillota</taxon>
        <taxon>Clostridia</taxon>
        <taxon>Natranaerobiales</taxon>
        <taxon>Natranaerobiaceae</taxon>
        <taxon>Natranaerobius</taxon>
    </lineage>
</organism>
<reference evidence="14 15" key="1">
    <citation type="submission" date="2008-04" db="EMBL/GenBank/DDBJ databases">
        <title>Complete sequence of chromosome of Natranaerobius thermophilus JW/NM-WN-LF.</title>
        <authorList>
            <consortium name="US DOE Joint Genome Institute"/>
            <person name="Copeland A."/>
            <person name="Lucas S."/>
            <person name="Lapidus A."/>
            <person name="Glavina del Rio T."/>
            <person name="Dalin E."/>
            <person name="Tice H."/>
            <person name="Bruce D."/>
            <person name="Goodwin L."/>
            <person name="Pitluck S."/>
            <person name="Chertkov O."/>
            <person name="Brettin T."/>
            <person name="Detter J.C."/>
            <person name="Han C."/>
            <person name="Kuske C.R."/>
            <person name="Schmutz J."/>
            <person name="Larimer F."/>
            <person name="Land M."/>
            <person name="Hauser L."/>
            <person name="Kyrpides N."/>
            <person name="Lykidis A."/>
            <person name="Mesbah N.M."/>
            <person name="Wiegel J."/>
        </authorList>
    </citation>
    <scope>NUCLEOTIDE SEQUENCE [LARGE SCALE GENOMIC DNA]</scope>
    <source>
        <strain evidence="15">ATCC BAA-1301 / DSM 18059 / JW/NM-WN-LF</strain>
    </source>
</reference>
<keyword evidence="15" id="KW-1185">Reference proteome</keyword>
<evidence type="ECO:0000256" key="11">
    <source>
        <dbReference type="ARBA" id="ARBA00023136"/>
    </source>
</evidence>
<keyword evidence="10" id="KW-0482">Metalloprotease</keyword>
<dbReference type="HOGENOM" id="CLU_037123_0_0_9"/>
<keyword evidence="9 12" id="KW-1133">Transmembrane helix</keyword>
<dbReference type="KEGG" id="nth:Nther_0524"/>
<feature type="transmembrane region" description="Helical" evidence="12">
    <location>
        <begin position="109"/>
        <end position="129"/>
    </location>
</feature>
<reference evidence="14 15" key="2">
    <citation type="journal article" date="2011" name="J. Bacteriol.">
        <title>Complete genome sequence of the anaerobic, halophilic alkalithermophile Natranaerobius thermophilus JW/NM-WN-LF.</title>
        <authorList>
            <person name="Zhao B."/>
            <person name="Mesbah N.M."/>
            <person name="Dalin E."/>
            <person name="Goodwin L."/>
            <person name="Nolan M."/>
            <person name="Pitluck S."/>
            <person name="Chertkov O."/>
            <person name="Brettin T.S."/>
            <person name="Han J."/>
            <person name="Larimer F.W."/>
            <person name="Land M.L."/>
            <person name="Hauser L."/>
            <person name="Kyrpides N."/>
            <person name="Wiegel J."/>
        </authorList>
    </citation>
    <scope>NUCLEOTIDE SEQUENCE [LARGE SCALE GENOMIC DNA]</scope>
    <source>
        <strain evidence="15">ATCC BAA-1301 / DSM 18059 / JW/NM-WN-LF</strain>
    </source>
</reference>
<evidence type="ECO:0000313" key="15">
    <source>
        <dbReference type="Proteomes" id="UP000001683"/>
    </source>
</evidence>